<accession>A0A397M9A8</accession>
<evidence type="ECO:0000313" key="2">
    <source>
        <dbReference type="Proteomes" id="UP000265836"/>
    </source>
</evidence>
<dbReference type="Proteomes" id="UP000265836">
    <property type="component" value="Unassembled WGS sequence"/>
</dbReference>
<proteinExistence type="predicted"/>
<sequence length="150" mass="17143">MEHWKTIIETGNRCFSQGDWVQARELYLQALAEAQVMFGRCSDHNMAVAAFVISHHNLADLHLTLGQPEEAAENLCASHERLLQTLADVQQPQALREVALHHSRRTYLELLQFISEHGAFPRTDRLLGASQRHAWQHPANNQASHGRHYH</sequence>
<dbReference type="SUPFAM" id="SSF48452">
    <property type="entry name" value="TPR-like"/>
    <property type="match status" value="1"/>
</dbReference>
<dbReference type="Gene3D" id="1.25.40.10">
    <property type="entry name" value="Tetratricopeptide repeat domain"/>
    <property type="match status" value="1"/>
</dbReference>
<dbReference type="EMBL" id="QXDA01000006">
    <property type="protein sequence ID" value="RIA20558.1"/>
    <property type="molecule type" value="Genomic_DNA"/>
</dbReference>
<evidence type="ECO:0000313" key="1">
    <source>
        <dbReference type="EMBL" id="RIA20558.1"/>
    </source>
</evidence>
<protein>
    <recommendedName>
        <fullName evidence="3">Tetratricopeptide repeat protein</fullName>
    </recommendedName>
</protein>
<dbReference type="InterPro" id="IPR011990">
    <property type="entry name" value="TPR-like_helical_dom_sf"/>
</dbReference>
<dbReference type="AlphaFoldDB" id="A0A397M9A8"/>
<dbReference type="RefSeq" id="WP_249929139.1">
    <property type="nucleotide sequence ID" value="NZ_QXDA01000006.1"/>
</dbReference>
<evidence type="ECO:0008006" key="3">
    <source>
        <dbReference type="Google" id="ProtNLM"/>
    </source>
</evidence>
<reference evidence="1 2" key="1">
    <citation type="submission" date="2018-08" db="EMBL/GenBank/DDBJ databases">
        <title>Genome sequencing of rice bacterial endophytes.</title>
        <authorList>
            <person name="Venturi V."/>
        </authorList>
    </citation>
    <scope>NUCLEOTIDE SEQUENCE [LARGE SCALE GENOMIC DNA]</scope>
    <source>
        <strain evidence="1 2">E1205</strain>
    </source>
</reference>
<gene>
    <name evidence="1" type="ORF">DFO61_4171</name>
</gene>
<comment type="caution">
    <text evidence="1">The sequence shown here is derived from an EMBL/GenBank/DDBJ whole genome shotgun (WGS) entry which is preliminary data.</text>
</comment>
<organism evidence="1 2">
    <name type="scientific">Ectopseudomonas oleovorans</name>
    <name type="common">Pseudomonas oleovorans</name>
    <dbReference type="NCBI Taxonomy" id="301"/>
    <lineage>
        <taxon>Bacteria</taxon>
        <taxon>Pseudomonadati</taxon>
        <taxon>Pseudomonadota</taxon>
        <taxon>Gammaproteobacteria</taxon>
        <taxon>Pseudomonadales</taxon>
        <taxon>Pseudomonadaceae</taxon>
        <taxon>Ectopseudomonas</taxon>
    </lineage>
</organism>
<name>A0A397M9A8_ECTOL</name>